<dbReference type="PANTHER" id="PTHR43233">
    <property type="entry name" value="FAMILY N-ACETYLTRANSFERASE, PUTATIVE (AFU_ORTHOLOGUE AFUA_6G03350)-RELATED"/>
    <property type="match status" value="1"/>
</dbReference>
<comment type="caution">
    <text evidence="2">The sequence shown here is derived from an EMBL/GenBank/DDBJ whole genome shotgun (WGS) entry which is preliminary data.</text>
</comment>
<dbReference type="PROSITE" id="PS51186">
    <property type="entry name" value="GNAT"/>
    <property type="match status" value="1"/>
</dbReference>
<dbReference type="SUPFAM" id="SSF55729">
    <property type="entry name" value="Acyl-CoA N-acyltransferases (Nat)"/>
    <property type="match status" value="1"/>
</dbReference>
<accession>A0A559J1Q9</accession>
<feature type="domain" description="N-acetyltransferase" evidence="1">
    <location>
        <begin position="6"/>
        <end position="132"/>
    </location>
</feature>
<dbReference type="AlphaFoldDB" id="A0A559J1Q9"/>
<keyword evidence="3" id="KW-1185">Reference proteome</keyword>
<proteinExistence type="predicted"/>
<dbReference type="InterPro" id="IPR053144">
    <property type="entry name" value="Acetyltransferase_Butenolide"/>
</dbReference>
<organism evidence="2 3">
    <name type="scientific">Paenibacillus agilis</name>
    <dbReference type="NCBI Taxonomy" id="3020863"/>
    <lineage>
        <taxon>Bacteria</taxon>
        <taxon>Bacillati</taxon>
        <taxon>Bacillota</taxon>
        <taxon>Bacilli</taxon>
        <taxon>Bacillales</taxon>
        <taxon>Paenibacillaceae</taxon>
        <taxon>Paenibacillus</taxon>
    </lineage>
</organism>
<dbReference type="Proteomes" id="UP000318102">
    <property type="component" value="Unassembled WGS sequence"/>
</dbReference>
<dbReference type="Pfam" id="PF13673">
    <property type="entry name" value="Acetyltransf_10"/>
    <property type="match status" value="1"/>
</dbReference>
<dbReference type="CDD" id="cd04301">
    <property type="entry name" value="NAT_SF"/>
    <property type="match status" value="1"/>
</dbReference>
<dbReference type="OrthoDB" id="9775804at2"/>
<evidence type="ECO:0000313" key="2">
    <source>
        <dbReference type="EMBL" id="TVX93828.1"/>
    </source>
</evidence>
<dbReference type="PANTHER" id="PTHR43233:SF1">
    <property type="entry name" value="FAMILY N-ACETYLTRANSFERASE, PUTATIVE (AFU_ORTHOLOGUE AFUA_6G03350)-RELATED"/>
    <property type="match status" value="1"/>
</dbReference>
<dbReference type="Gene3D" id="3.40.630.30">
    <property type="match status" value="1"/>
</dbReference>
<name>A0A559J1Q9_9BACL</name>
<dbReference type="InterPro" id="IPR000182">
    <property type="entry name" value="GNAT_dom"/>
</dbReference>
<gene>
    <name evidence="2" type="ORF">FPZ44_12665</name>
</gene>
<evidence type="ECO:0000313" key="3">
    <source>
        <dbReference type="Proteomes" id="UP000318102"/>
    </source>
</evidence>
<evidence type="ECO:0000259" key="1">
    <source>
        <dbReference type="PROSITE" id="PS51186"/>
    </source>
</evidence>
<sequence>MEIIYMDTKEIQAEDVSRVFETSGINRPYQDLERLKRMIENSDIVITAWDEGKMIGIARALTDYSYCCYLSDLAIDKAYQKGGIGRQLVNLVKEKIGEECSLVLLSAPGAMDYYEKLGFSKADNAFVVKRVK</sequence>
<dbReference type="EMBL" id="VNJK01000001">
    <property type="protein sequence ID" value="TVX93828.1"/>
    <property type="molecule type" value="Genomic_DNA"/>
</dbReference>
<protein>
    <submittedName>
        <fullName evidence="2">GNAT family N-acetyltransferase</fullName>
    </submittedName>
</protein>
<dbReference type="InterPro" id="IPR016181">
    <property type="entry name" value="Acyl_CoA_acyltransferase"/>
</dbReference>
<reference evidence="2 3" key="1">
    <citation type="submission" date="2019-07" db="EMBL/GenBank/DDBJ databases">
        <authorList>
            <person name="Kim J."/>
        </authorList>
    </citation>
    <scope>NUCLEOTIDE SEQUENCE [LARGE SCALE GENOMIC DNA]</scope>
    <source>
        <strain evidence="2 3">N4</strain>
    </source>
</reference>
<dbReference type="GO" id="GO:0016747">
    <property type="term" value="F:acyltransferase activity, transferring groups other than amino-acyl groups"/>
    <property type="evidence" value="ECO:0007669"/>
    <property type="project" value="InterPro"/>
</dbReference>